<keyword evidence="1" id="KW-0812">Transmembrane</keyword>
<evidence type="ECO:0000313" key="2">
    <source>
        <dbReference type="EMBL" id="CAA9375388.1"/>
    </source>
</evidence>
<keyword evidence="1" id="KW-1133">Transmembrane helix</keyword>
<sequence length="106" mass="11852">MFWGNGALLPISAQESGALTGEQVGEAYLILAQSKDVREQYSLIRHLFERSVYSLDLFLPVVNLHVDENWQPNGLGRQIYAVFHSMVGWILVPLLLASLSGIIRRG</sequence>
<gene>
    <name evidence="2" type="ORF">AVDCRST_MAG93-8772</name>
</gene>
<proteinExistence type="predicted"/>
<feature type="transmembrane region" description="Helical" evidence="1">
    <location>
        <begin position="79"/>
        <end position="103"/>
    </location>
</feature>
<protein>
    <submittedName>
        <fullName evidence="2">Uncharacterized protein</fullName>
    </submittedName>
</protein>
<accession>A0A6J4N7P2</accession>
<name>A0A6J4N7P2_9CHLR</name>
<dbReference type="EMBL" id="CADCTR010002946">
    <property type="protein sequence ID" value="CAA9375388.1"/>
    <property type="molecule type" value="Genomic_DNA"/>
</dbReference>
<dbReference type="AlphaFoldDB" id="A0A6J4N7P2"/>
<organism evidence="2">
    <name type="scientific">uncultured Chloroflexia bacterium</name>
    <dbReference type="NCBI Taxonomy" id="1672391"/>
    <lineage>
        <taxon>Bacteria</taxon>
        <taxon>Bacillati</taxon>
        <taxon>Chloroflexota</taxon>
        <taxon>Chloroflexia</taxon>
        <taxon>environmental samples</taxon>
    </lineage>
</organism>
<evidence type="ECO:0000256" key="1">
    <source>
        <dbReference type="SAM" id="Phobius"/>
    </source>
</evidence>
<reference evidence="2" key="1">
    <citation type="submission" date="2020-02" db="EMBL/GenBank/DDBJ databases">
        <authorList>
            <person name="Meier V. D."/>
        </authorList>
    </citation>
    <scope>NUCLEOTIDE SEQUENCE</scope>
    <source>
        <strain evidence="2">AVDCRST_MAG93</strain>
    </source>
</reference>
<keyword evidence="1" id="KW-0472">Membrane</keyword>